<evidence type="ECO:0000256" key="12">
    <source>
        <dbReference type="RuleBase" id="RU003357"/>
    </source>
</evidence>
<dbReference type="SUPFAM" id="SSF56935">
    <property type="entry name" value="Porins"/>
    <property type="match status" value="1"/>
</dbReference>
<evidence type="ECO:0000313" key="16">
    <source>
        <dbReference type="Proteomes" id="UP000548867"/>
    </source>
</evidence>
<evidence type="ECO:0000256" key="4">
    <source>
        <dbReference type="ARBA" id="ARBA00022496"/>
    </source>
</evidence>
<evidence type="ECO:0000256" key="7">
    <source>
        <dbReference type="ARBA" id="ARBA00023065"/>
    </source>
</evidence>
<feature type="domain" description="TonB-dependent receptor-like beta-barrel" evidence="13">
    <location>
        <begin position="244"/>
        <end position="702"/>
    </location>
</feature>
<accession>A0A7W6CM53</accession>
<keyword evidence="10 11" id="KW-0998">Cell outer membrane</keyword>
<keyword evidence="2 11" id="KW-0813">Transport</keyword>
<name>A0A7W6CM53_9SPHN</name>
<comment type="subcellular location">
    <subcellularLocation>
        <location evidence="1 11">Cell outer membrane</location>
        <topology evidence="1 11">Multi-pass membrane protein</topology>
    </subcellularLocation>
</comment>
<protein>
    <submittedName>
        <fullName evidence="15">Iron complex outermembrane receptor protein</fullName>
    </submittedName>
</protein>
<evidence type="ECO:0000256" key="9">
    <source>
        <dbReference type="ARBA" id="ARBA00023136"/>
    </source>
</evidence>
<dbReference type="PROSITE" id="PS52016">
    <property type="entry name" value="TONB_DEPENDENT_REC_3"/>
    <property type="match status" value="1"/>
</dbReference>
<dbReference type="InterPro" id="IPR039426">
    <property type="entry name" value="TonB-dep_rcpt-like"/>
</dbReference>
<dbReference type="Pfam" id="PF00593">
    <property type="entry name" value="TonB_dep_Rec_b-barrel"/>
    <property type="match status" value="1"/>
</dbReference>
<evidence type="ECO:0000256" key="5">
    <source>
        <dbReference type="ARBA" id="ARBA00022692"/>
    </source>
</evidence>
<organism evidence="15 16">
    <name type="scientific">Novosphingobium sediminicola</name>
    <dbReference type="NCBI Taxonomy" id="563162"/>
    <lineage>
        <taxon>Bacteria</taxon>
        <taxon>Pseudomonadati</taxon>
        <taxon>Pseudomonadota</taxon>
        <taxon>Alphaproteobacteria</taxon>
        <taxon>Sphingomonadales</taxon>
        <taxon>Sphingomonadaceae</taxon>
        <taxon>Novosphingobium</taxon>
    </lineage>
</organism>
<sequence length="742" mass="81545">MALACPAWAAETANEADGGGVGDIVVTAQKRAEPLQRTPIAVTAIGGDSIEQLKISTFRDLSGGRVPGLLAPKRSTAQTTQQYSIRGIGETDTYPEPAVAVYIDDVYLARTVGSLYDTPDLERVEVLRGPQGTLYGRNSSAGAIRFITKDPTAKPSASFSATLGSFRNVDLKARINGAILDDDKLNGALTVIRHTRRGWQHSVPLNRDVNDTDLTVLRGKLQSKPAPGLTITLAGDAMFDRATQSYYTPVNQPDGIPNTGNPINPDLTWSSTLPYNRTTSYGGSATVQWEINQQFTVKSVTAYRGLHGPIYYDNDGVTAIKGDSLAQFWQHQFTQELNLNGEFDHWNFVAGLYYFSEEFHNHRLSQSAGAAVDNVGTVTHTNNWLNTTAWALFGQANIHLTDRLTATVGGRWTTELRKFRNIGQTGRSWGLHDPQEWNYDPDYFFLKYPTGTSAASSLTSFDVTATPKRFSRFTPKLGLQYDWNKAIFQYVSWSQGFKSGGYDLRSVTAIGSVTPYLPQITTTYETGLKTRLFGGKATFNLAAYYNDISDFQVRATSTAALGVVTNQLINAGKAASWGGEAELTLAPTDNLTITGSAAYLKTKYRTFTATLPANVAGRTTLVGLDFPYAPRWQFGASVNYRVPVDLPGALRIGGDVQYESSRYADLYNTPQLQVRSQTYVNGTINFAADKGNWSIGANVRNLFNLRRAQFGGYSPTNAGQYPYYYLAYNEPRTFNITLSKNF</sequence>
<gene>
    <name evidence="15" type="ORF">GGR38_000934</name>
</gene>
<keyword evidence="15" id="KW-0675">Receptor</keyword>
<dbReference type="InterPro" id="IPR012910">
    <property type="entry name" value="Plug_dom"/>
</dbReference>
<evidence type="ECO:0000259" key="13">
    <source>
        <dbReference type="Pfam" id="PF00593"/>
    </source>
</evidence>
<evidence type="ECO:0000256" key="10">
    <source>
        <dbReference type="ARBA" id="ARBA00023237"/>
    </source>
</evidence>
<comment type="caution">
    <text evidence="15">The sequence shown here is derived from an EMBL/GenBank/DDBJ whole genome shotgun (WGS) entry which is preliminary data.</text>
</comment>
<dbReference type="InterPro" id="IPR036942">
    <property type="entry name" value="Beta-barrel_TonB_sf"/>
</dbReference>
<keyword evidence="8 12" id="KW-0798">TonB box</keyword>
<feature type="domain" description="TonB-dependent receptor plug" evidence="14">
    <location>
        <begin position="35"/>
        <end position="143"/>
    </location>
</feature>
<keyword evidence="5 11" id="KW-0812">Transmembrane</keyword>
<dbReference type="EMBL" id="JACIDX010000003">
    <property type="protein sequence ID" value="MBB3954007.1"/>
    <property type="molecule type" value="Genomic_DNA"/>
</dbReference>
<comment type="similarity">
    <text evidence="11 12">Belongs to the TonB-dependent receptor family.</text>
</comment>
<dbReference type="Pfam" id="PF07715">
    <property type="entry name" value="Plug"/>
    <property type="match status" value="1"/>
</dbReference>
<keyword evidence="3 11" id="KW-1134">Transmembrane beta strand</keyword>
<keyword evidence="16" id="KW-1185">Reference proteome</keyword>
<evidence type="ECO:0000313" key="15">
    <source>
        <dbReference type="EMBL" id="MBB3954007.1"/>
    </source>
</evidence>
<dbReference type="CDD" id="cd01347">
    <property type="entry name" value="ligand_gated_channel"/>
    <property type="match status" value="1"/>
</dbReference>
<evidence type="ECO:0000256" key="11">
    <source>
        <dbReference type="PROSITE-ProRule" id="PRU01360"/>
    </source>
</evidence>
<dbReference type="InterPro" id="IPR000531">
    <property type="entry name" value="Beta-barrel_TonB"/>
</dbReference>
<dbReference type="AlphaFoldDB" id="A0A7W6CM53"/>
<dbReference type="Proteomes" id="UP000548867">
    <property type="component" value="Unassembled WGS sequence"/>
</dbReference>
<keyword evidence="6" id="KW-0408">Iron</keyword>
<evidence type="ECO:0000259" key="14">
    <source>
        <dbReference type="Pfam" id="PF07715"/>
    </source>
</evidence>
<dbReference type="PANTHER" id="PTHR32552">
    <property type="entry name" value="FERRICHROME IRON RECEPTOR-RELATED"/>
    <property type="match status" value="1"/>
</dbReference>
<evidence type="ECO:0000256" key="8">
    <source>
        <dbReference type="ARBA" id="ARBA00023077"/>
    </source>
</evidence>
<evidence type="ECO:0000256" key="3">
    <source>
        <dbReference type="ARBA" id="ARBA00022452"/>
    </source>
</evidence>
<evidence type="ECO:0000256" key="1">
    <source>
        <dbReference type="ARBA" id="ARBA00004571"/>
    </source>
</evidence>
<reference evidence="15 16" key="1">
    <citation type="submission" date="2020-08" db="EMBL/GenBank/DDBJ databases">
        <title>Genomic Encyclopedia of Type Strains, Phase IV (KMG-IV): sequencing the most valuable type-strain genomes for metagenomic binning, comparative biology and taxonomic classification.</title>
        <authorList>
            <person name="Goeker M."/>
        </authorList>
    </citation>
    <scope>NUCLEOTIDE SEQUENCE [LARGE SCALE GENOMIC DNA]</scope>
    <source>
        <strain evidence="15 16">DSM 27057</strain>
    </source>
</reference>
<dbReference type="PANTHER" id="PTHR32552:SF81">
    <property type="entry name" value="TONB-DEPENDENT OUTER MEMBRANE RECEPTOR"/>
    <property type="match status" value="1"/>
</dbReference>
<dbReference type="GO" id="GO:0009279">
    <property type="term" value="C:cell outer membrane"/>
    <property type="evidence" value="ECO:0007669"/>
    <property type="project" value="UniProtKB-SubCell"/>
</dbReference>
<dbReference type="GO" id="GO:0006826">
    <property type="term" value="P:iron ion transport"/>
    <property type="evidence" value="ECO:0007669"/>
    <property type="project" value="UniProtKB-KW"/>
</dbReference>
<evidence type="ECO:0000256" key="2">
    <source>
        <dbReference type="ARBA" id="ARBA00022448"/>
    </source>
</evidence>
<dbReference type="Gene3D" id="2.40.170.20">
    <property type="entry name" value="TonB-dependent receptor, beta-barrel domain"/>
    <property type="match status" value="1"/>
</dbReference>
<evidence type="ECO:0000256" key="6">
    <source>
        <dbReference type="ARBA" id="ARBA00023004"/>
    </source>
</evidence>
<keyword evidence="7" id="KW-0406">Ion transport</keyword>
<keyword evidence="9 11" id="KW-0472">Membrane</keyword>
<keyword evidence="4" id="KW-0410">Iron transport</keyword>
<proteinExistence type="inferred from homology"/>